<dbReference type="Proteomes" id="UP000602087">
    <property type="component" value="Unassembled WGS sequence"/>
</dbReference>
<dbReference type="PANTHER" id="PTHR48100">
    <property type="entry name" value="BROAD-SPECIFICITY PHOSPHATASE YOR283W-RELATED"/>
    <property type="match status" value="1"/>
</dbReference>
<comment type="caution">
    <text evidence="3">The sequence shown here is derived from an EMBL/GenBank/DDBJ whole genome shotgun (WGS) entry which is preliminary data.</text>
</comment>
<organism evidence="3 4">
    <name type="scientific">Sanguibacter suaedae</name>
    <dbReference type="NCBI Taxonomy" id="2795737"/>
    <lineage>
        <taxon>Bacteria</taxon>
        <taxon>Bacillati</taxon>
        <taxon>Actinomycetota</taxon>
        <taxon>Actinomycetes</taxon>
        <taxon>Micrococcales</taxon>
        <taxon>Sanguibacteraceae</taxon>
        <taxon>Sanguibacter</taxon>
    </lineage>
</organism>
<dbReference type="CDD" id="cd07067">
    <property type="entry name" value="HP_PGM_like"/>
    <property type="match status" value="1"/>
</dbReference>
<protein>
    <submittedName>
        <fullName evidence="3">Histidine phosphatase family protein</fullName>
    </submittedName>
</protein>
<dbReference type="PANTHER" id="PTHR48100:SF62">
    <property type="entry name" value="GLUCOSYL-3-PHOSPHOGLYCERATE PHOSPHATASE"/>
    <property type="match status" value="1"/>
</dbReference>
<evidence type="ECO:0000313" key="4">
    <source>
        <dbReference type="Proteomes" id="UP000602087"/>
    </source>
</evidence>
<feature type="active site" description="Tele-phosphohistidine intermediate" evidence="1">
    <location>
        <position position="11"/>
    </location>
</feature>
<feature type="active site" description="Proton donor/acceptor" evidence="1">
    <location>
        <position position="85"/>
    </location>
</feature>
<dbReference type="EMBL" id="JAEINH010000003">
    <property type="protein sequence ID" value="MBI9114434.1"/>
    <property type="molecule type" value="Genomic_DNA"/>
</dbReference>
<proteinExistence type="predicted"/>
<evidence type="ECO:0000313" key="3">
    <source>
        <dbReference type="EMBL" id="MBI9114434.1"/>
    </source>
</evidence>
<keyword evidence="4" id="KW-1185">Reference proteome</keyword>
<name>A0A934MD32_9MICO</name>
<dbReference type="RefSeq" id="WP_198732980.1">
    <property type="nucleotide sequence ID" value="NZ_JAEINH010000003.1"/>
</dbReference>
<dbReference type="AlphaFoldDB" id="A0A934MD32"/>
<feature type="binding site" evidence="2">
    <location>
        <position position="61"/>
    </location>
    <ligand>
        <name>substrate</name>
    </ligand>
</feature>
<dbReference type="InterPro" id="IPR013078">
    <property type="entry name" value="His_Pase_superF_clade-1"/>
</dbReference>
<dbReference type="SMART" id="SM00855">
    <property type="entry name" value="PGAM"/>
    <property type="match status" value="1"/>
</dbReference>
<feature type="binding site" evidence="2">
    <location>
        <begin position="10"/>
        <end position="17"/>
    </location>
    <ligand>
        <name>substrate</name>
    </ligand>
</feature>
<sequence length="226" mass="24266">MSVGSVVLLRHGRTAYNAAGRLQGQVDIPLDEVGLWQAEQGAAALAVLHEPTRVVASDLVRAAATAEHYAKVTGAEISLDPRLRERSFGDWEGLERDEIEARWPEEFDVWRRGHEPQGVNVEARAAVASRMVEAIEAHGNDLGPSDTLVVVSHGAAITIAVTALLGLDPDAWRGLSGLNNVHWSCVERARSGSVTGWRLTAHNSGAGYAPDAWNAGPDWNLEPTSS</sequence>
<gene>
    <name evidence="3" type="ORF">JAV76_05330</name>
</gene>
<dbReference type="Gene3D" id="3.40.50.1240">
    <property type="entry name" value="Phosphoglycerate mutase-like"/>
    <property type="match status" value="1"/>
</dbReference>
<reference evidence="3" key="1">
    <citation type="submission" date="2020-12" db="EMBL/GenBank/DDBJ databases">
        <title>Sanguibacter suaedae sp. nov., isolated from Suaeda aralocaspica.</title>
        <authorList>
            <person name="Ma Q."/>
        </authorList>
    </citation>
    <scope>NUCLEOTIDE SEQUENCE</scope>
    <source>
        <strain evidence="3">YZGR15</strain>
    </source>
</reference>
<dbReference type="GO" id="GO:0016791">
    <property type="term" value="F:phosphatase activity"/>
    <property type="evidence" value="ECO:0007669"/>
    <property type="project" value="TreeGrafter"/>
</dbReference>
<dbReference type="SUPFAM" id="SSF53254">
    <property type="entry name" value="Phosphoglycerate mutase-like"/>
    <property type="match status" value="1"/>
</dbReference>
<evidence type="ECO:0000256" key="1">
    <source>
        <dbReference type="PIRSR" id="PIRSR613078-1"/>
    </source>
</evidence>
<feature type="binding site" evidence="2">
    <location>
        <begin position="111"/>
        <end position="112"/>
    </location>
    <ligand>
        <name>substrate</name>
    </ligand>
</feature>
<dbReference type="InterPro" id="IPR029033">
    <property type="entry name" value="His_PPase_superfam"/>
</dbReference>
<dbReference type="GO" id="GO:0005737">
    <property type="term" value="C:cytoplasm"/>
    <property type="evidence" value="ECO:0007669"/>
    <property type="project" value="TreeGrafter"/>
</dbReference>
<dbReference type="InterPro" id="IPR050275">
    <property type="entry name" value="PGM_Phosphatase"/>
</dbReference>
<evidence type="ECO:0000256" key="2">
    <source>
        <dbReference type="PIRSR" id="PIRSR613078-2"/>
    </source>
</evidence>
<dbReference type="Pfam" id="PF00300">
    <property type="entry name" value="His_Phos_1"/>
    <property type="match status" value="1"/>
</dbReference>
<accession>A0A934MD32</accession>